<dbReference type="RefSeq" id="WP_125029550.1">
    <property type="nucleotide sequence ID" value="NZ_JAPXVP010000002.1"/>
</dbReference>
<dbReference type="Proteomes" id="UP000285794">
    <property type="component" value="Unassembled WGS sequence"/>
</dbReference>
<name>A0A425Y7B1_9BACT</name>
<proteinExistence type="predicted"/>
<dbReference type="OrthoDB" id="1116579at2"/>
<dbReference type="AlphaFoldDB" id="A0A425Y7B1"/>
<accession>A0A425Y7B1</accession>
<protein>
    <submittedName>
        <fullName evidence="1">Uncharacterized protein</fullName>
    </submittedName>
</protein>
<evidence type="ECO:0000313" key="1">
    <source>
        <dbReference type="EMBL" id="RRG24240.1"/>
    </source>
</evidence>
<reference evidence="1 2" key="1">
    <citation type="submission" date="2018-07" db="EMBL/GenBank/DDBJ databases">
        <title>Draft genome sequence of Ancylomarina sp. M1P.</title>
        <authorList>
            <person name="Yadav S."/>
            <person name="Villanueva L."/>
            <person name="Damste J.S.S."/>
        </authorList>
    </citation>
    <scope>NUCLEOTIDE SEQUENCE [LARGE SCALE GENOMIC DNA]</scope>
    <source>
        <strain evidence="1 2">M1P</strain>
    </source>
</reference>
<gene>
    <name evidence="1" type="ORF">DWB61_03750</name>
</gene>
<dbReference type="EMBL" id="QQWG01000002">
    <property type="protein sequence ID" value="RRG24240.1"/>
    <property type="molecule type" value="Genomic_DNA"/>
</dbReference>
<organism evidence="1 2">
    <name type="scientific">Ancylomarina euxinus</name>
    <dbReference type="NCBI Taxonomy" id="2283627"/>
    <lineage>
        <taxon>Bacteria</taxon>
        <taxon>Pseudomonadati</taxon>
        <taxon>Bacteroidota</taxon>
        <taxon>Bacteroidia</taxon>
        <taxon>Marinilabiliales</taxon>
        <taxon>Marinifilaceae</taxon>
        <taxon>Ancylomarina</taxon>
    </lineage>
</organism>
<evidence type="ECO:0000313" key="2">
    <source>
        <dbReference type="Proteomes" id="UP000285794"/>
    </source>
</evidence>
<keyword evidence="2" id="KW-1185">Reference proteome</keyword>
<sequence length="199" mass="21541">MNLVDQIKLQSAVSQIVSQDERMSFEVDRNTLIEKDILFTRIALGTKTGIQELLKPQDNEMDGVRNISNAKLAGGTAFLVTGIVISHAGHSAVIKNEADLAKLTYSGEYAKADSSFFNNELSLKIGGKEKVKAALRHMMPQEAGDEKFVDSGYAVSPFLIPSNQVILPALNIYANPTAADKDTALEIALVGYRITANGK</sequence>
<comment type="caution">
    <text evidence="1">The sequence shown here is derived from an EMBL/GenBank/DDBJ whole genome shotgun (WGS) entry which is preliminary data.</text>
</comment>